<evidence type="ECO:0000259" key="1">
    <source>
        <dbReference type="PROSITE" id="PS50878"/>
    </source>
</evidence>
<dbReference type="InterPro" id="IPR043502">
    <property type="entry name" value="DNA/RNA_pol_sf"/>
</dbReference>
<gene>
    <name evidence="2" type="primary">Nfu_g_1_019912</name>
</gene>
<dbReference type="InterPro" id="IPR026960">
    <property type="entry name" value="RVT-Znf"/>
</dbReference>
<dbReference type="SUPFAM" id="SSF56672">
    <property type="entry name" value="DNA/RNA polymerases"/>
    <property type="match status" value="1"/>
</dbReference>
<reference evidence="2" key="2">
    <citation type="submission" date="2016-06" db="EMBL/GenBank/DDBJ databases">
        <title>The genome of a short-lived fish provides insights into sex chromosome evolution and the genetic control of aging.</title>
        <authorList>
            <person name="Reichwald K."/>
            <person name="Felder M."/>
            <person name="Petzold A."/>
            <person name="Koch P."/>
            <person name="Groth M."/>
            <person name="Platzer M."/>
        </authorList>
    </citation>
    <scope>NUCLEOTIDE SEQUENCE</scope>
    <source>
        <tissue evidence="2">Brain</tissue>
    </source>
</reference>
<dbReference type="PANTHER" id="PTHR19446">
    <property type="entry name" value="REVERSE TRANSCRIPTASES"/>
    <property type="match status" value="1"/>
</dbReference>
<dbReference type="PROSITE" id="PS50878">
    <property type="entry name" value="RT_POL"/>
    <property type="match status" value="1"/>
</dbReference>
<dbReference type="InterPro" id="IPR000477">
    <property type="entry name" value="RT_dom"/>
</dbReference>
<dbReference type="Pfam" id="PF13966">
    <property type="entry name" value="zf-RVT"/>
    <property type="match status" value="1"/>
</dbReference>
<dbReference type="CDD" id="cd01650">
    <property type="entry name" value="RT_nLTR_like"/>
    <property type="match status" value="1"/>
</dbReference>
<dbReference type="EMBL" id="HAEB01013089">
    <property type="protein sequence ID" value="SBQ59616.1"/>
    <property type="molecule type" value="Transcribed_RNA"/>
</dbReference>
<dbReference type="AlphaFoldDB" id="A0A1A8FLH7"/>
<feature type="domain" description="Reverse transcriptase" evidence="1">
    <location>
        <begin position="11"/>
        <end position="277"/>
    </location>
</feature>
<accession>A0A1A8FLH7</accession>
<evidence type="ECO:0000313" key="2">
    <source>
        <dbReference type="EMBL" id="SBQ59616.1"/>
    </source>
</evidence>
<dbReference type="Pfam" id="PF00078">
    <property type="entry name" value="RVT_1"/>
    <property type="match status" value="1"/>
</dbReference>
<organism evidence="2">
    <name type="scientific">Nothobranchius korthausae</name>
    <dbReference type="NCBI Taxonomy" id="1143690"/>
    <lineage>
        <taxon>Eukaryota</taxon>
        <taxon>Metazoa</taxon>
        <taxon>Chordata</taxon>
        <taxon>Craniata</taxon>
        <taxon>Vertebrata</taxon>
        <taxon>Euteleostomi</taxon>
        <taxon>Actinopterygii</taxon>
        <taxon>Neopterygii</taxon>
        <taxon>Teleostei</taxon>
        <taxon>Neoteleostei</taxon>
        <taxon>Acanthomorphata</taxon>
        <taxon>Ovalentaria</taxon>
        <taxon>Atherinomorphae</taxon>
        <taxon>Cyprinodontiformes</taxon>
        <taxon>Nothobranchiidae</taxon>
        <taxon>Nothobranchius</taxon>
    </lineage>
</organism>
<reference evidence="2" key="1">
    <citation type="submission" date="2016-05" db="EMBL/GenBank/DDBJ databases">
        <authorList>
            <person name="Lavstsen T."/>
            <person name="Jespersen J.S."/>
        </authorList>
    </citation>
    <scope>NUCLEOTIDE SEQUENCE</scope>
    <source>
        <tissue evidence="2">Brain</tissue>
    </source>
</reference>
<sequence length="741" mass="82854">MGPDLMDVFKDSLQTGALPASCRRGVLSLLPKKGDLTLLKNWRPVSLLCSDYKIFSKFLSNRLQGSIGGLIPDDQSFCIPGKSLMDNLFLMRDVFEVCKIYDMKAGIISIDQEKAFDRVDHEFLFSTLQAFGFGGSFLEGIKMLYRNVSCMVKVAGGLSQPIPVLRGIRQGCTISGQLYILAIEPLLCRLRNRLKGLRLPLPVSSPPLVVSAYADDVNVFIHDQQDVQELRSSLLLYENAASAKVNWDKSEACVVGGWDLGNVPPLPEGLRWGTVGIKTLGLYLGTESFQEQNWEKVLEKVEARLSKWKWLLPQLSYRGRVLIANNLVASFLWHRLIVLVPPPGLLESVQKLLVKFFWSGHHWIRASALCLPVSEGGQGLMDVVSRTAAFRLQTAQKLLYGDRVCWLPLAHLLLQKVGGLGLNKHLFLLNRKVLDLTRISPFYSSVLDTFKLLTVSRTSDTGPGTWLLQEPLFDNGFFSRAGILTSSALKVKFIDAGIVKFGHLLKIPAGTLGERVDVRSTRVMERVVEEVRRSLSVSQRAFVETCTLSDQWDDDSEYVFPSLEVKAAGEGWQEESGALLNPNTPVLGSFQSCGKKQIYHTCVKVINRRSLLGVKESRWTQVFAADDGPGGSWRSLYKSPVEKRMADLQWRIIHGAVATNRHRARFDPSTGEGCPFCDQTETLEHLVVACSRLSGMFRVLERWVSALGEVFTLPLFVFGPKYSVRKKRTIVLINFLFARAN</sequence>
<proteinExistence type="predicted"/>
<protein>
    <recommendedName>
        <fullName evidence="1">Reverse transcriptase domain-containing protein</fullName>
    </recommendedName>
</protein>
<name>A0A1A8FLH7_9TELE</name>